<keyword evidence="4" id="KW-1185">Reference proteome</keyword>
<keyword evidence="1" id="KW-1133">Transmembrane helix</keyword>
<evidence type="ECO:0000256" key="1">
    <source>
        <dbReference type="SAM" id="Phobius"/>
    </source>
</evidence>
<feature type="transmembrane region" description="Helical" evidence="1">
    <location>
        <begin position="64"/>
        <end position="86"/>
    </location>
</feature>
<gene>
    <name evidence="3" type="ORF">GALMADRAFT_157357</name>
</gene>
<dbReference type="HOGENOM" id="CLU_1570761_0_0_1"/>
<sequence length="170" mass="18732">MVAAVKTSSFILLLAHWKWLITTLFTISSTVDIIVTMNLAYYLLKSRKPNSQKNSLIIDKVIAWTIQSGLVSSLTGLGMLICFLAMPNNYIWLSIFLFLSRIFSTSLLASLNGRMILPDQPETSFLTLSEPTQASKYGNDLGQVPANLSQSIAKLTEAKGEVESFELGHG</sequence>
<evidence type="ECO:0000313" key="4">
    <source>
        <dbReference type="Proteomes" id="UP000027222"/>
    </source>
</evidence>
<dbReference type="OrthoDB" id="2535105at2759"/>
<dbReference type="STRING" id="685588.A0A067SXI4"/>
<dbReference type="EMBL" id="KL142382">
    <property type="protein sequence ID" value="KDR74777.1"/>
    <property type="molecule type" value="Genomic_DNA"/>
</dbReference>
<proteinExistence type="predicted"/>
<accession>A0A067SXI4</accession>
<evidence type="ECO:0000313" key="3">
    <source>
        <dbReference type="EMBL" id="KDR74777.1"/>
    </source>
</evidence>
<feature type="transmembrane region" description="Helical" evidence="1">
    <location>
        <begin position="20"/>
        <end position="44"/>
    </location>
</feature>
<dbReference type="Proteomes" id="UP000027222">
    <property type="component" value="Unassembled WGS sequence"/>
</dbReference>
<dbReference type="InterPro" id="IPR045339">
    <property type="entry name" value="DUF6534"/>
</dbReference>
<evidence type="ECO:0000259" key="2">
    <source>
        <dbReference type="Pfam" id="PF20152"/>
    </source>
</evidence>
<name>A0A067SXI4_GALM3</name>
<keyword evidence="1" id="KW-0812">Transmembrane</keyword>
<dbReference type="AlphaFoldDB" id="A0A067SXI4"/>
<protein>
    <recommendedName>
        <fullName evidence="2">DUF6534 domain-containing protein</fullName>
    </recommendedName>
</protein>
<feature type="transmembrane region" description="Helical" evidence="1">
    <location>
        <begin position="92"/>
        <end position="111"/>
    </location>
</feature>
<keyword evidence="1" id="KW-0472">Membrane</keyword>
<organism evidence="3 4">
    <name type="scientific">Galerina marginata (strain CBS 339.88)</name>
    <dbReference type="NCBI Taxonomy" id="685588"/>
    <lineage>
        <taxon>Eukaryota</taxon>
        <taxon>Fungi</taxon>
        <taxon>Dikarya</taxon>
        <taxon>Basidiomycota</taxon>
        <taxon>Agaricomycotina</taxon>
        <taxon>Agaricomycetes</taxon>
        <taxon>Agaricomycetidae</taxon>
        <taxon>Agaricales</taxon>
        <taxon>Agaricineae</taxon>
        <taxon>Strophariaceae</taxon>
        <taxon>Galerina</taxon>
    </lineage>
</organism>
<feature type="domain" description="DUF6534" evidence="2">
    <location>
        <begin position="29"/>
        <end position="114"/>
    </location>
</feature>
<dbReference type="Pfam" id="PF20152">
    <property type="entry name" value="DUF6534"/>
    <property type="match status" value="1"/>
</dbReference>
<reference evidence="4" key="1">
    <citation type="journal article" date="2014" name="Proc. Natl. Acad. Sci. U.S.A.">
        <title>Extensive sampling of basidiomycete genomes demonstrates inadequacy of the white-rot/brown-rot paradigm for wood decay fungi.</title>
        <authorList>
            <person name="Riley R."/>
            <person name="Salamov A.A."/>
            <person name="Brown D.W."/>
            <person name="Nagy L.G."/>
            <person name="Floudas D."/>
            <person name="Held B.W."/>
            <person name="Levasseur A."/>
            <person name="Lombard V."/>
            <person name="Morin E."/>
            <person name="Otillar R."/>
            <person name="Lindquist E.A."/>
            <person name="Sun H."/>
            <person name="LaButti K.M."/>
            <person name="Schmutz J."/>
            <person name="Jabbour D."/>
            <person name="Luo H."/>
            <person name="Baker S.E."/>
            <person name="Pisabarro A.G."/>
            <person name="Walton J.D."/>
            <person name="Blanchette R.A."/>
            <person name="Henrissat B."/>
            <person name="Martin F."/>
            <person name="Cullen D."/>
            <person name="Hibbett D.S."/>
            <person name="Grigoriev I.V."/>
        </authorList>
    </citation>
    <scope>NUCLEOTIDE SEQUENCE [LARGE SCALE GENOMIC DNA]</scope>
    <source>
        <strain evidence="4">CBS 339.88</strain>
    </source>
</reference>